<reference evidence="2 3" key="1">
    <citation type="journal article" date="2014" name="Mol. Ecol.">
        <title>Evolution of Synechococcus.</title>
        <authorList>
            <person name="Dvorak P."/>
            <person name="Casamatta D."/>
            <person name="Hasler P."/>
            <person name="Poulickova A."/>
            <person name="Ondrej V."/>
            <person name="Sanges R."/>
        </authorList>
    </citation>
    <scope>NUCLEOTIDE SEQUENCE [LARGE SCALE GENOMIC DNA]</scope>
    <source>
        <strain evidence="2 3">CAUP A 1101</strain>
    </source>
</reference>
<dbReference type="EMBL" id="JJML01000003">
    <property type="protein sequence ID" value="KGF73840.1"/>
    <property type="molecule type" value="Genomic_DNA"/>
</dbReference>
<organism evidence="2 3">
    <name type="scientific">Neosynechococcus sphagnicola sy1</name>
    <dbReference type="NCBI Taxonomy" id="1497020"/>
    <lineage>
        <taxon>Bacteria</taxon>
        <taxon>Bacillati</taxon>
        <taxon>Cyanobacteriota</taxon>
        <taxon>Cyanophyceae</taxon>
        <taxon>Neosynechococcales</taxon>
        <taxon>Neosynechococcaceae</taxon>
        <taxon>Neosynechococcus</taxon>
    </lineage>
</organism>
<evidence type="ECO:0000256" key="1">
    <source>
        <dbReference type="SAM" id="MobiDB-lite"/>
    </source>
</evidence>
<evidence type="ECO:0000313" key="3">
    <source>
        <dbReference type="Proteomes" id="UP000030170"/>
    </source>
</evidence>
<dbReference type="AlphaFoldDB" id="A0A098TND8"/>
<dbReference type="Proteomes" id="UP000030170">
    <property type="component" value="Unassembled WGS sequence"/>
</dbReference>
<evidence type="ECO:0000313" key="2">
    <source>
        <dbReference type="EMBL" id="KGF73840.1"/>
    </source>
</evidence>
<protein>
    <submittedName>
        <fullName evidence="2">Uncharacterized protein</fullName>
    </submittedName>
</protein>
<accession>A0A098TND8</accession>
<name>A0A098TND8_9CYAN</name>
<feature type="compositionally biased region" description="Basic and acidic residues" evidence="1">
    <location>
        <begin position="30"/>
        <end position="39"/>
    </location>
</feature>
<gene>
    <name evidence="2" type="ORF">DO97_10660</name>
</gene>
<sequence>MNDRELLRNQEAQSSNRDLLLNQSHHHRDIKTIAPKERSPSMSRTVVQESEFHEGDQFTLPRKLK</sequence>
<feature type="compositionally biased region" description="Polar residues" evidence="1">
    <location>
        <begin position="10"/>
        <end position="23"/>
    </location>
</feature>
<comment type="caution">
    <text evidence="2">The sequence shown here is derived from an EMBL/GenBank/DDBJ whole genome shotgun (WGS) entry which is preliminary data.</text>
</comment>
<feature type="region of interest" description="Disordered" evidence="1">
    <location>
        <begin position="1"/>
        <end position="65"/>
    </location>
</feature>
<proteinExistence type="predicted"/>
<keyword evidence="3" id="KW-1185">Reference proteome</keyword>